<keyword evidence="2" id="KW-1185">Reference proteome</keyword>
<evidence type="ECO:0000313" key="2">
    <source>
        <dbReference type="Proteomes" id="UP000807469"/>
    </source>
</evidence>
<protein>
    <submittedName>
        <fullName evidence="1">Uncharacterized protein</fullName>
    </submittedName>
</protein>
<comment type="caution">
    <text evidence="1">The sequence shown here is derived from an EMBL/GenBank/DDBJ whole genome shotgun (WGS) entry which is preliminary data.</text>
</comment>
<dbReference type="EMBL" id="MU155675">
    <property type="protein sequence ID" value="KAF9471501.1"/>
    <property type="molecule type" value="Genomic_DNA"/>
</dbReference>
<dbReference type="Proteomes" id="UP000807469">
    <property type="component" value="Unassembled WGS sequence"/>
</dbReference>
<accession>A0A9P6CLS0</accession>
<organism evidence="1 2">
    <name type="scientific">Pholiota conissans</name>
    <dbReference type="NCBI Taxonomy" id="109636"/>
    <lineage>
        <taxon>Eukaryota</taxon>
        <taxon>Fungi</taxon>
        <taxon>Dikarya</taxon>
        <taxon>Basidiomycota</taxon>
        <taxon>Agaricomycotina</taxon>
        <taxon>Agaricomycetes</taxon>
        <taxon>Agaricomycetidae</taxon>
        <taxon>Agaricales</taxon>
        <taxon>Agaricineae</taxon>
        <taxon>Strophariaceae</taxon>
        <taxon>Pholiota</taxon>
    </lineage>
</organism>
<evidence type="ECO:0000313" key="1">
    <source>
        <dbReference type="EMBL" id="KAF9471501.1"/>
    </source>
</evidence>
<proteinExistence type="predicted"/>
<reference evidence="1" key="1">
    <citation type="submission" date="2020-11" db="EMBL/GenBank/DDBJ databases">
        <authorList>
            <consortium name="DOE Joint Genome Institute"/>
            <person name="Ahrendt S."/>
            <person name="Riley R."/>
            <person name="Andreopoulos W."/>
            <person name="Labutti K."/>
            <person name="Pangilinan J."/>
            <person name="Ruiz-Duenas F.J."/>
            <person name="Barrasa J.M."/>
            <person name="Sanchez-Garcia M."/>
            <person name="Camarero S."/>
            <person name="Miyauchi S."/>
            <person name="Serrano A."/>
            <person name="Linde D."/>
            <person name="Babiker R."/>
            <person name="Drula E."/>
            <person name="Ayuso-Fernandez I."/>
            <person name="Pacheco R."/>
            <person name="Padilla G."/>
            <person name="Ferreira P."/>
            <person name="Barriuso J."/>
            <person name="Kellner H."/>
            <person name="Castanera R."/>
            <person name="Alfaro M."/>
            <person name="Ramirez L."/>
            <person name="Pisabarro A.G."/>
            <person name="Kuo A."/>
            <person name="Tritt A."/>
            <person name="Lipzen A."/>
            <person name="He G."/>
            <person name="Yan M."/>
            <person name="Ng V."/>
            <person name="Cullen D."/>
            <person name="Martin F."/>
            <person name="Rosso M.-N."/>
            <person name="Henrissat B."/>
            <person name="Hibbett D."/>
            <person name="Martinez A.T."/>
            <person name="Grigoriev I.V."/>
        </authorList>
    </citation>
    <scope>NUCLEOTIDE SEQUENCE</scope>
    <source>
        <strain evidence="1">CIRM-BRFM 674</strain>
    </source>
</reference>
<dbReference type="AlphaFoldDB" id="A0A9P6CLS0"/>
<name>A0A9P6CLS0_9AGAR</name>
<gene>
    <name evidence="1" type="ORF">BDN70DRAFT_888066</name>
</gene>
<sequence>MLRLLPPLRVHLALLRAIVRHYIYYTFKSGGHTCDAFLHVVSFLSFAWLSAACSVYDVILSRC</sequence>